<proteinExistence type="predicted"/>
<feature type="transmembrane region" description="Helical" evidence="1">
    <location>
        <begin position="34"/>
        <end position="53"/>
    </location>
</feature>
<accession>A0A917XYY5</accession>
<sequence length="335" mass="35376">MSALTARGTVARANDSGAFGGLPWTVLRLHRTALLLWGALLLAVVGTLIWMYAIGADARAGLSACATPATDTLPSCSDVEAINTDETYGIGIGLVDTALSYLTFPVAAWAGAALIGRELESGTAELAWTQSVTPVRWLTAKLAVPAALIATGTTLIVLLNVWARRDDNPDLVGDWYNPDVFLSTGPAAVAHVLAGLTLGALAGLVTRKALPAAGVAFAATLVLYNVVDWFRTSLWPTDTVTGRAALHLPRSSQVLEHGAVTTTGERIGNNLACVGYDNATDIKNCMARSGLSDFWATRHPESHFWPLQFMETGVLLAVAALSTAAAFRLLRRRTP</sequence>
<feature type="transmembrane region" description="Helical" evidence="1">
    <location>
        <begin position="142"/>
        <end position="163"/>
    </location>
</feature>
<feature type="transmembrane region" description="Helical" evidence="1">
    <location>
        <begin position="209"/>
        <end position="227"/>
    </location>
</feature>
<evidence type="ECO:0000256" key="1">
    <source>
        <dbReference type="SAM" id="Phobius"/>
    </source>
</evidence>
<dbReference type="Proteomes" id="UP000600365">
    <property type="component" value="Unassembled WGS sequence"/>
</dbReference>
<keyword evidence="1" id="KW-0472">Membrane</keyword>
<keyword evidence="1" id="KW-1133">Transmembrane helix</keyword>
<evidence type="ECO:0000313" key="2">
    <source>
        <dbReference type="EMBL" id="GGN60328.1"/>
    </source>
</evidence>
<organism evidence="2 3">
    <name type="scientific">Streptomyces albiflavescens</name>
    <dbReference type="NCBI Taxonomy" id="1623582"/>
    <lineage>
        <taxon>Bacteria</taxon>
        <taxon>Bacillati</taxon>
        <taxon>Actinomycetota</taxon>
        <taxon>Actinomycetes</taxon>
        <taxon>Kitasatosporales</taxon>
        <taxon>Streptomycetaceae</taxon>
        <taxon>Streptomyces</taxon>
    </lineage>
</organism>
<comment type="caution">
    <text evidence="2">The sequence shown here is derived from an EMBL/GenBank/DDBJ whole genome shotgun (WGS) entry which is preliminary data.</text>
</comment>
<keyword evidence="1" id="KW-0812">Transmembrane</keyword>
<protein>
    <submittedName>
        <fullName evidence="2">Transporter</fullName>
    </submittedName>
</protein>
<evidence type="ECO:0000313" key="3">
    <source>
        <dbReference type="Proteomes" id="UP000600365"/>
    </source>
</evidence>
<dbReference type="EMBL" id="BMMM01000004">
    <property type="protein sequence ID" value="GGN60328.1"/>
    <property type="molecule type" value="Genomic_DNA"/>
</dbReference>
<gene>
    <name evidence="2" type="ORF">GCM10011579_025320</name>
</gene>
<keyword evidence="3" id="KW-1185">Reference proteome</keyword>
<feature type="transmembrane region" description="Helical" evidence="1">
    <location>
        <begin position="183"/>
        <end position="202"/>
    </location>
</feature>
<dbReference type="RefSeq" id="WP_189186054.1">
    <property type="nucleotide sequence ID" value="NZ_BMMM01000004.1"/>
</dbReference>
<reference evidence="2 3" key="1">
    <citation type="journal article" date="2014" name="Int. J. Syst. Evol. Microbiol.">
        <title>Complete genome sequence of Corynebacterium casei LMG S-19264T (=DSM 44701T), isolated from a smear-ripened cheese.</title>
        <authorList>
            <consortium name="US DOE Joint Genome Institute (JGI-PGF)"/>
            <person name="Walter F."/>
            <person name="Albersmeier A."/>
            <person name="Kalinowski J."/>
            <person name="Ruckert C."/>
        </authorList>
    </citation>
    <scope>NUCLEOTIDE SEQUENCE [LARGE SCALE GENOMIC DNA]</scope>
    <source>
        <strain evidence="2 3">CGMCC 4.7111</strain>
    </source>
</reference>
<name>A0A917XYY5_9ACTN</name>
<dbReference type="AlphaFoldDB" id="A0A917XYY5"/>
<feature type="transmembrane region" description="Helical" evidence="1">
    <location>
        <begin position="312"/>
        <end position="330"/>
    </location>
</feature>